<proteinExistence type="inferred from homology"/>
<dbReference type="PANTHER" id="PTHR11735:SF11">
    <property type="entry name" value="TRNA THREONYLCARBAMOYLADENOSINE BIOSYNTHESIS PROTEIN TSAB"/>
    <property type="match status" value="1"/>
</dbReference>
<dbReference type="NCBIfam" id="TIGR03725">
    <property type="entry name" value="T6A_YeaZ"/>
    <property type="match status" value="1"/>
</dbReference>
<dbReference type="SUPFAM" id="SSF53067">
    <property type="entry name" value="Actin-like ATPase domain"/>
    <property type="match status" value="2"/>
</dbReference>
<dbReference type="InterPro" id="IPR043129">
    <property type="entry name" value="ATPase_NBD"/>
</dbReference>
<dbReference type="Pfam" id="PF00814">
    <property type="entry name" value="TsaD"/>
    <property type="match status" value="1"/>
</dbReference>
<evidence type="ECO:0000256" key="1">
    <source>
        <dbReference type="ARBA" id="ARBA00010493"/>
    </source>
</evidence>
<gene>
    <name evidence="5" type="ORF">BKE30_01820</name>
</gene>
<reference evidence="5 6" key="1">
    <citation type="submission" date="2016-10" db="EMBL/GenBank/DDBJ databases">
        <title>Draft Genome sequence of Alkanindiges sp. strain H1.</title>
        <authorList>
            <person name="Subhash Y."/>
            <person name="Lee S."/>
        </authorList>
    </citation>
    <scope>NUCLEOTIDE SEQUENCE [LARGE SCALE GENOMIC DNA]</scope>
    <source>
        <strain evidence="5 6">H1</strain>
    </source>
</reference>
<dbReference type="GO" id="GO:0016740">
    <property type="term" value="F:transferase activity"/>
    <property type="evidence" value="ECO:0007669"/>
    <property type="project" value="UniProtKB-KW"/>
</dbReference>
<dbReference type="CDD" id="cd24032">
    <property type="entry name" value="ASKHA_NBD_TsaB"/>
    <property type="match status" value="1"/>
</dbReference>
<evidence type="ECO:0000313" key="5">
    <source>
        <dbReference type="EMBL" id="ONG42026.1"/>
    </source>
</evidence>
<dbReference type="STRING" id="1907941.BKE30_01820"/>
<keyword evidence="6" id="KW-1185">Reference proteome</keyword>
<dbReference type="RefSeq" id="WP_076876965.1">
    <property type="nucleotide sequence ID" value="NZ_MLCN01000004.1"/>
</dbReference>
<dbReference type="GO" id="GO:0002949">
    <property type="term" value="P:tRNA threonylcarbamoyladenosine modification"/>
    <property type="evidence" value="ECO:0007669"/>
    <property type="project" value="InterPro"/>
</dbReference>
<name>A0A1S8CZJ6_9GAMM</name>
<feature type="domain" description="Gcp-like" evidence="4">
    <location>
        <begin position="31"/>
        <end position="140"/>
    </location>
</feature>
<dbReference type="InterPro" id="IPR000905">
    <property type="entry name" value="Gcp-like_dom"/>
</dbReference>
<comment type="caution">
    <text evidence="5">The sequence shown here is derived from an EMBL/GenBank/DDBJ whole genome shotgun (WGS) entry which is preliminary data.</text>
</comment>
<evidence type="ECO:0000256" key="2">
    <source>
        <dbReference type="ARBA" id="ARBA00019012"/>
    </source>
</evidence>
<comment type="similarity">
    <text evidence="1">Belongs to the KAE1 / TsaD family. TsaB subfamily.</text>
</comment>
<dbReference type="EMBL" id="MLCN01000004">
    <property type="protein sequence ID" value="ONG42026.1"/>
    <property type="molecule type" value="Genomic_DNA"/>
</dbReference>
<dbReference type="GO" id="GO:0005829">
    <property type="term" value="C:cytosol"/>
    <property type="evidence" value="ECO:0007669"/>
    <property type="project" value="TreeGrafter"/>
</dbReference>
<accession>A0A1S8CZJ6</accession>
<dbReference type="PANTHER" id="PTHR11735">
    <property type="entry name" value="TRNA N6-ADENOSINE THREONYLCARBAMOYLTRANSFERASE"/>
    <property type="match status" value="1"/>
</dbReference>
<sequence length="238" mass="25909">MLLALETANEWCSVALFDGKAVVAQRQDDRSREQTRLILPMIDAVLGEQGLGVSALQAIAFSRGPGSFSGVRINAAVAQALAWAHDLPVVPVSTLQALAQAAYRQYQLTQVVAVLDARMNEVYAAAYQLDTQGLMQPLEENLKDESGHEQLVAYDQVRLPDEAQRYALVGNGSHLVTQARELAVYTDVHASSEDIARLGYAAFKAGKAVSADQALPVYLRDNAWKKIAEQRAQMTGQQ</sequence>
<dbReference type="OrthoDB" id="9809995at2"/>
<evidence type="ECO:0000256" key="3">
    <source>
        <dbReference type="ARBA" id="ARBA00032446"/>
    </source>
</evidence>
<dbReference type="InterPro" id="IPR022496">
    <property type="entry name" value="T6A_TsaB"/>
</dbReference>
<dbReference type="Gene3D" id="3.30.420.40">
    <property type="match status" value="2"/>
</dbReference>
<protein>
    <recommendedName>
        <fullName evidence="2">tRNA threonylcarbamoyladenosine biosynthesis protein TsaB</fullName>
    </recommendedName>
    <alternativeName>
        <fullName evidence="3">t(6)A37 threonylcarbamoyladenosine biosynthesis protein TsaB</fullName>
    </alternativeName>
</protein>
<dbReference type="AlphaFoldDB" id="A0A1S8CZJ6"/>
<evidence type="ECO:0000313" key="6">
    <source>
        <dbReference type="Proteomes" id="UP000192132"/>
    </source>
</evidence>
<evidence type="ECO:0000259" key="4">
    <source>
        <dbReference type="Pfam" id="PF00814"/>
    </source>
</evidence>
<dbReference type="Proteomes" id="UP000192132">
    <property type="component" value="Unassembled WGS sequence"/>
</dbReference>
<organism evidence="5 6">
    <name type="scientific">Alkanindiges hydrocarboniclasticus</name>
    <dbReference type="NCBI Taxonomy" id="1907941"/>
    <lineage>
        <taxon>Bacteria</taxon>
        <taxon>Pseudomonadati</taxon>
        <taxon>Pseudomonadota</taxon>
        <taxon>Gammaproteobacteria</taxon>
        <taxon>Moraxellales</taxon>
        <taxon>Moraxellaceae</taxon>
        <taxon>Alkanindiges</taxon>
    </lineage>
</organism>
<keyword evidence="5" id="KW-0808">Transferase</keyword>